<keyword evidence="1" id="KW-0812">Transmembrane</keyword>
<dbReference type="AlphaFoldDB" id="A0A165EUP4"/>
<proteinExistence type="predicted"/>
<dbReference type="RefSeq" id="XP_040765539.1">
    <property type="nucleotide sequence ID" value="XM_040908696.1"/>
</dbReference>
<keyword evidence="1" id="KW-0472">Membrane</keyword>
<keyword evidence="3" id="KW-1185">Reference proteome</keyword>
<evidence type="ECO:0000313" key="3">
    <source>
        <dbReference type="Proteomes" id="UP000076871"/>
    </source>
</evidence>
<organism evidence="2 3">
    <name type="scientific">Laetiporus sulphureus 93-53</name>
    <dbReference type="NCBI Taxonomy" id="1314785"/>
    <lineage>
        <taxon>Eukaryota</taxon>
        <taxon>Fungi</taxon>
        <taxon>Dikarya</taxon>
        <taxon>Basidiomycota</taxon>
        <taxon>Agaricomycotina</taxon>
        <taxon>Agaricomycetes</taxon>
        <taxon>Polyporales</taxon>
        <taxon>Laetiporus</taxon>
    </lineage>
</organism>
<dbReference type="GeneID" id="63825725"/>
<accession>A0A165EUP4</accession>
<reference evidence="2 3" key="1">
    <citation type="journal article" date="2016" name="Mol. Biol. Evol.">
        <title>Comparative Genomics of Early-Diverging Mushroom-Forming Fungi Provides Insights into the Origins of Lignocellulose Decay Capabilities.</title>
        <authorList>
            <person name="Nagy L.G."/>
            <person name="Riley R."/>
            <person name="Tritt A."/>
            <person name="Adam C."/>
            <person name="Daum C."/>
            <person name="Floudas D."/>
            <person name="Sun H."/>
            <person name="Yadav J.S."/>
            <person name="Pangilinan J."/>
            <person name="Larsson K.H."/>
            <person name="Matsuura K."/>
            <person name="Barry K."/>
            <person name="Labutti K."/>
            <person name="Kuo R."/>
            <person name="Ohm R.A."/>
            <person name="Bhattacharya S.S."/>
            <person name="Shirouzu T."/>
            <person name="Yoshinaga Y."/>
            <person name="Martin F.M."/>
            <person name="Grigoriev I.V."/>
            <person name="Hibbett D.S."/>
        </authorList>
    </citation>
    <scope>NUCLEOTIDE SEQUENCE [LARGE SCALE GENOMIC DNA]</scope>
    <source>
        <strain evidence="2 3">93-53</strain>
    </source>
</reference>
<evidence type="ECO:0000256" key="1">
    <source>
        <dbReference type="SAM" id="Phobius"/>
    </source>
</evidence>
<evidence type="ECO:0000313" key="2">
    <source>
        <dbReference type="EMBL" id="KZT07799.1"/>
    </source>
</evidence>
<gene>
    <name evidence="2" type="ORF">LAESUDRAFT_724795</name>
</gene>
<protein>
    <submittedName>
        <fullName evidence="2">Uncharacterized protein</fullName>
    </submittedName>
</protein>
<keyword evidence="1" id="KW-1133">Transmembrane helix</keyword>
<dbReference type="Proteomes" id="UP000076871">
    <property type="component" value="Unassembled WGS sequence"/>
</dbReference>
<sequence length="85" mass="9534">MPDGVLPPRIRKLPRAPASNDCPEDIKGNFLLEMRQLAIPFMYFTIADFLGSVVIGIGHVFLRDIASRRSASAAQRRADRLLARR</sequence>
<name>A0A165EUP4_9APHY</name>
<dbReference type="EMBL" id="KV427618">
    <property type="protein sequence ID" value="KZT07799.1"/>
    <property type="molecule type" value="Genomic_DNA"/>
</dbReference>
<feature type="transmembrane region" description="Helical" evidence="1">
    <location>
        <begin position="41"/>
        <end position="62"/>
    </location>
</feature>
<dbReference type="InParanoid" id="A0A165EUP4"/>